<evidence type="ECO:0008006" key="4">
    <source>
        <dbReference type="Google" id="ProtNLM"/>
    </source>
</evidence>
<dbReference type="RefSeq" id="WP_096993865.1">
    <property type="nucleotide sequence ID" value="NZ_JBHSII010000001.1"/>
</dbReference>
<evidence type="ECO:0000256" key="1">
    <source>
        <dbReference type="SAM" id="SignalP"/>
    </source>
</evidence>
<feature type="signal peptide" evidence="1">
    <location>
        <begin position="1"/>
        <end position="20"/>
    </location>
</feature>
<gene>
    <name evidence="2" type="ORF">VTH8203_02360</name>
</gene>
<dbReference type="AlphaFoldDB" id="A0A240EL49"/>
<keyword evidence="1" id="KW-0732">Signal</keyword>
<evidence type="ECO:0000313" key="3">
    <source>
        <dbReference type="Proteomes" id="UP000219336"/>
    </source>
</evidence>
<dbReference type="OrthoDB" id="6267264at2"/>
<organism evidence="2 3">
    <name type="scientific">Vibrio thalassae</name>
    <dbReference type="NCBI Taxonomy" id="1243014"/>
    <lineage>
        <taxon>Bacteria</taxon>
        <taxon>Pseudomonadati</taxon>
        <taxon>Pseudomonadota</taxon>
        <taxon>Gammaproteobacteria</taxon>
        <taxon>Vibrionales</taxon>
        <taxon>Vibrionaceae</taxon>
        <taxon>Vibrio</taxon>
    </lineage>
</organism>
<dbReference type="Proteomes" id="UP000219336">
    <property type="component" value="Unassembled WGS sequence"/>
</dbReference>
<dbReference type="EMBL" id="OANU01000031">
    <property type="protein sequence ID" value="SNX48725.1"/>
    <property type="molecule type" value="Genomic_DNA"/>
</dbReference>
<accession>A0A240EL49</accession>
<protein>
    <recommendedName>
        <fullName evidence="4">Lipoprotein</fullName>
    </recommendedName>
</protein>
<sequence>MYESILKLMMLVSFSTLIVACSTTQNSDQATMDASMKSLQTTKVVVNDFGYEISDGDDVRQQFDSYLAPIYRETYITSKQAKEMNLKPGYTFHVYAFQSIENLAKKIEEKVKKDKPIYFTVNYYKNYYGDDNQVEYNAKVTFY</sequence>
<proteinExistence type="predicted"/>
<dbReference type="PROSITE" id="PS51257">
    <property type="entry name" value="PROKAR_LIPOPROTEIN"/>
    <property type="match status" value="1"/>
</dbReference>
<reference evidence="3" key="1">
    <citation type="submission" date="2016-06" db="EMBL/GenBank/DDBJ databases">
        <authorList>
            <person name="Rodrigo-Torres L."/>
            <person name="Arahal R.D."/>
            <person name="Lucena T."/>
        </authorList>
    </citation>
    <scope>NUCLEOTIDE SEQUENCE [LARGE SCALE GENOMIC DNA]</scope>
    <source>
        <strain evidence="3">CECT8203</strain>
    </source>
</reference>
<feature type="chain" id="PRO_5012602408" description="Lipoprotein" evidence="1">
    <location>
        <begin position="21"/>
        <end position="143"/>
    </location>
</feature>
<keyword evidence="3" id="KW-1185">Reference proteome</keyword>
<name>A0A240EL49_9VIBR</name>
<evidence type="ECO:0000313" key="2">
    <source>
        <dbReference type="EMBL" id="SNX48725.1"/>
    </source>
</evidence>